<dbReference type="Proteomes" id="UP000401081">
    <property type="component" value="Unassembled WGS sequence"/>
</dbReference>
<keyword evidence="1" id="KW-1133">Transmembrane helix</keyword>
<organism evidence="2 3">
    <name type="scientific">Kluyvera cryocrescens</name>
    <name type="common">Kluyvera citrophila</name>
    <dbReference type="NCBI Taxonomy" id="580"/>
    <lineage>
        <taxon>Bacteria</taxon>
        <taxon>Pseudomonadati</taxon>
        <taxon>Pseudomonadota</taxon>
        <taxon>Gammaproteobacteria</taxon>
        <taxon>Enterobacterales</taxon>
        <taxon>Enterobacteriaceae</taxon>
        <taxon>Kluyvera</taxon>
    </lineage>
</organism>
<feature type="transmembrane region" description="Helical" evidence="1">
    <location>
        <begin position="64"/>
        <end position="82"/>
    </location>
</feature>
<evidence type="ECO:0000256" key="1">
    <source>
        <dbReference type="SAM" id="Phobius"/>
    </source>
</evidence>
<reference evidence="2 3" key="1">
    <citation type="submission" date="2019-03" db="EMBL/GenBank/DDBJ databases">
        <authorList>
            <consortium name="Pathogen Informatics"/>
        </authorList>
    </citation>
    <scope>NUCLEOTIDE SEQUENCE [LARGE SCALE GENOMIC DNA]</scope>
    <source>
        <strain evidence="2 3">NCTC12993</strain>
    </source>
</reference>
<name>A0A485BQ02_KLUCR</name>
<sequence length="87" mass="9873">MNTVLKPRDIPQILLSVLFIALMIIACLWIVQPFILGFAWASTIVIATWPVLIWLQRLLFGRRALAVLVMTLLLFLLFVIPIRSAGE</sequence>
<evidence type="ECO:0000313" key="3">
    <source>
        <dbReference type="Proteomes" id="UP000401081"/>
    </source>
</evidence>
<gene>
    <name evidence="2" type="primary">ydiK_4</name>
    <name evidence="2" type="ORF">NCTC12993_05231</name>
</gene>
<protein>
    <submittedName>
        <fullName evidence="2">Putative inner membrane protein</fullName>
    </submittedName>
</protein>
<feature type="transmembrane region" description="Helical" evidence="1">
    <location>
        <begin position="12"/>
        <end position="31"/>
    </location>
</feature>
<dbReference type="PROSITE" id="PS51257">
    <property type="entry name" value="PROKAR_LIPOPROTEIN"/>
    <property type="match status" value="1"/>
</dbReference>
<dbReference type="AlphaFoldDB" id="A0A485BQ02"/>
<dbReference type="EMBL" id="CAADJD010000022">
    <property type="protein sequence ID" value="VFS75021.1"/>
    <property type="molecule type" value="Genomic_DNA"/>
</dbReference>
<accession>A0A485BQ02</accession>
<proteinExistence type="predicted"/>
<feature type="transmembrane region" description="Helical" evidence="1">
    <location>
        <begin position="37"/>
        <end position="55"/>
    </location>
</feature>
<evidence type="ECO:0000313" key="2">
    <source>
        <dbReference type="EMBL" id="VFS75021.1"/>
    </source>
</evidence>
<keyword evidence="3" id="KW-1185">Reference proteome</keyword>
<keyword evidence="1" id="KW-0812">Transmembrane</keyword>
<keyword evidence="1" id="KW-0472">Membrane</keyword>